<accession>A0A3R7EP90</accession>
<dbReference type="PANTHER" id="PTHR34202:SF1">
    <property type="entry name" value="UPF0548 PROTEIN"/>
    <property type="match status" value="1"/>
</dbReference>
<dbReference type="InterPro" id="IPR014457">
    <property type="entry name" value="UCP010260"/>
</dbReference>
<evidence type="ECO:0000313" key="3">
    <source>
        <dbReference type="Proteomes" id="UP000028058"/>
    </source>
</evidence>
<dbReference type="Proteomes" id="UP000028058">
    <property type="component" value="Unassembled WGS sequence"/>
</dbReference>
<evidence type="ECO:0000313" key="2">
    <source>
        <dbReference type="EMBL" id="RKM93277.1"/>
    </source>
</evidence>
<protein>
    <submittedName>
        <fullName evidence="2">DUF1990 domain-containing protein</fullName>
    </submittedName>
</protein>
<reference evidence="2 3" key="1">
    <citation type="journal article" date="2014" name="Genome Announc.">
        <title>Draft Genome Sequence of Streptomyces fradiae ATCC 19609, a Strain Highly Sensitive to Antibiotics.</title>
        <authorList>
            <person name="Bekker O.B."/>
            <person name="Klimina K.M."/>
            <person name="Vatlin A.A."/>
            <person name="Zakharevich N.V."/>
            <person name="Kasianov A.S."/>
            <person name="Danilenko V.N."/>
        </authorList>
    </citation>
    <scope>NUCLEOTIDE SEQUENCE [LARGE SCALE GENOMIC DNA]</scope>
    <source>
        <strain evidence="2 3">ATCC 19609</strain>
    </source>
</reference>
<gene>
    <name evidence="2" type="ORF">SFRA_022545</name>
</gene>
<dbReference type="Pfam" id="PF09348">
    <property type="entry name" value="DUF1990"/>
    <property type="match status" value="1"/>
</dbReference>
<dbReference type="PANTHER" id="PTHR34202">
    <property type="entry name" value="UPF0548 PROTEIN"/>
    <property type="match status" value="1"/>
</dbReference>
<dbReference type="PIRSF" id="PIRSF010260">
    <property type="entry name" value="UCP010260"/>
    <property type="match status" value="1"/>
</dbReference>
<dbReference type="OrthoDB" id="120660at2"/>
<organism evidence="2 3">
    <name type="scientific">Streptomyces xinghaiensis</name>
    <dbReference type="NCBI Taxonomy" id="1038928"/>
    <lineage>
        <taxon>Bacteria</taxon>
        <taxon>Bacillati</taxon>
        <taxon>Actinomycetota</taxon>
        <taxon>Actinomycetes</taxon>
        <taxon>Kitasatosporales</taxon>
        <taxon>Streptomycetaceae</taxon>
        <taxon>Streptomyces</taxon>
    </lineage>
</organism>
<proteinExistence type="predicted"/>
<dbReference type="AlphaFoldDB" id="A0A3R7EP90"/>
<dbReference type="EMBL" id="JNAD02000011">
    <property type="protein sequence ID" value="RKM93277.1"/>
    <property type="molecule type" value="Genomic_DNA"/>
</dbReference>
<feature type="domain" description="DUF1990" evidence="1">
    <location>
        <begin position="18"/>
        <end position="176"/>
    </location>
</feature>
<evidence type="ECO:0000259" key="1">
    <source>
        <dbReference type="Pfam" id="PF09348"/>
    </source>
</evidence>
<keyword evidence="3" id="KW-1185">Reference proteome</keyword>
<name>A0A3R7EP90_9ACTN</name>
<comment type="caution">
    <text evidence="2">The sequence shown here is derived from an EMBL/GenBank/DDBJ whole genome shotgun (WGS) entry which is preliminary data.</text>
</comment>
<dbReference type="RefSeq" id="WP_050364264.1">
    <property type="nucleotide sequence ID" value="NZ_CP134822.1"/>
</dbReference>
<sequence>MARDLEQVYRAACAAEPTYAETGATREGPLPAGYRLRLRRSLPVGHGPEVFERAAAFVLGWGPQRATGLEPHPGTPVEEGGTVLLLPRPGGLRLPGPLIPCRVVWTEHGPDRTGYAYGSLPGHPECGEESFTVIREAGGAVRVEIAVFSRAAARYTRLAGPVARAAQRLALGRYLRSVARAAGEG</sequence>
<dbReference type="InterPro" id="IPR018960">
    <property type="entry name" value="DUF1990"/>
</dbReference>